<reference evidence="3" key="1">
    <citation type="journal article" date="2008" name="Insect Biochem. Mol. Biol.">
        <title>The genome of a lepidopteran model insect, the silkworm Bombyx mori.</title>
        <authorList>
            <consortium name="International Silkworm Genome Consortium"/>
        </authorList>
    </citation>
    <scope>NUCLEOTIDE SEQUENCE [LARGE SCALE GENOMIC DNA]</scope>
    <source>
        <strain evidence="3">p50T</strain>
    </source>
</reference>
<feature type="chain" id="PRO_5036272528" evidence="1">
    <location>
        <begin position="18"/>
        <end position="119"/>
    </location>
</feature>
<organism evidence="2 3">
    <name type="scientific">Bombyx mori</name>
    <name type="common">Silk moth</name>
    <dbReference type="NCBI Taxonomy" id="7091"/>
    <lineage>
        <taxon>Eukaryota</taxon>
        <taxon>Metazoa</taxon>
        <taxon>Ecdysozoa</taxon>
        <taxon>Arthropoda</taxon>
        <taxon>Hexapoda</taxon>
        <taxon>Insecta</taxon>
        <taxon>Pterygota</taxon>
        <taxon>Neoptera</taxon>
        <taxon>Endopterygota</taxon>
        <taxon>Lepidoptera</taxon>
        <taxon>Glossata</taxon>
        <taxon>Ditrysia</taxon>
        <taxon>Bombycoidea</taxon>
        <taxon>Bombycidae</taxon>
        <taxon>Bombycinae</taxon>
        <taxon>Bombyx</taxon>
    </lineage>
</organism>
<reference evidence="2" key="2">
    <citation type="submission" date="2022-06" db="UniProtKB">
        <authorList>
            <consortium name="EnsemblMetazoa"/>
        </authorList>
    </citation>
    <scope>IDENTIFICATION</scope>
    <source>
        <strain evidence="2">p50T (Dazao)</strain>
    </source>
</reference>
<dbReference type="InterPro" id="IPR031734">
    <property type="entry name" value="MBF2"/>
</dbReference>
<dbReference type="EnsemblMetazoa" id="XM_038018147.1">
    <property type="protein sequence ID" value="XP_037874075.1"/>
    <property type="gene ID" value="LOC101738736"/>
</dbReference>
<accession>A0A8R1WGG9</accession>
<feature type="signal peptide" evidence="1">
    <location>
        <begin position="1"/>
        <end position="17"/>
    </location>
</feature>
<evidence type="ECO:0000313" key="2">
    <source>
        <dbReference type="EnsemblMetazoa" id="XP_004925329.1"/>
    </source>
</evidence>
<proteinExistence type="predicted"/>
<dbReference type="EnsemblMetazoa" id="XM_004925272.4">
    <property type="protein sequence ID" value="XP_004925329.1"/>
    <property type="gene ID" value="LOC101738736"/>
</dbReference>
<protein>
    <submittedName>
        <fullName evidence="2">Uncharacterized protein</fullName>
    </submittedName>
</protein>
<dbReference type="Pfam" id="PF15868">
    <property type="entry name" value="MBF2"/>
    <property type="match status" value="1"/>
</dbReference>
<evidence type="ECO:0000256" key="1">
    <source>
        <dbReference type="SAM" id="SignalP"/>
    </source>
</evidence>
<dbReference type="AlphaFoldDB" id="A0A8R1WGG9"/>
<dbReference type="KEGG" id="bmor:101738736"/>
<keyword evidence="3" id="KW-1185">Reference proteome</keyword>
<dbReference type="Proteomes" id="UP000005204">
    <property type="component" value="Unassembled WGS sequence"/>
</dbReference>
<gene>
    <name evidence="2" type="primary">101738736</name>
</gene>
<sequence length="119" mass="12940">MKFALLFVLTAIVAVSTNEVADPRSTDRSNALSIGSITSSDRLLRSFVVSRAATTNSRAVNVRYTAPAGRRVRAVRVRGSTQFASVRRTGGGVGFTFVNLQFVNAPRRGFSFTVQVWGR</sequence>
<name>A0A8R1WGG9_BOMMO</name>
<keyword evidence="1" id="KW-0732">Signal</keyword>
<evidence type="ECO:0000313" key="3">
    <source>
        <dbReference type="Proteomes" id="UP000005204"/>
    </source>
</evidence>